<proteinExistence type="predicted"/>
<feature type="transmembrane region" description="Helical" evidence="1">
    <location>
        <begin position="12"/>
        <end position="31"/>
    </location>
</feature>
<keyword evidence="1" id="KW-0472">Membrane</keyword>
<name>A0A0S4J8B4_BODSA</name>
<keyword evidence="1" id="KW-1133">Transmembrane helix</keyword>
<organism evidence="2 3">
    <name type="scientific">Bodo saltans</name>
    <name type="common">Flagellated protozoan</name>
    <dbReference type="NCBI Taxonomy" id="75058"/>
    <lineage>
        <taxon>Eukaryota</taxon>
        <taxon>Discoba</taxon>
        <taxon>Euglenozoa</taxon>
        <taxon>Kinetoplastea</taxon>
        <taxon>Metakinetoplastina</taxon>
        <taxon>Eubodonida</taxon>
        <taxon>Bodonidae</taxon>
        <taxon>Bodo</taxon>
    </lineage>
</organism>
<accession>A0A0S4J8B4</accession>
<dbReference type="AlphaFoldDB" id="A0A0S4J8B4"/>
<evidence type="ECO:0000313" key="2">
    <source>
        <dbReference type="EMBL" id="CUG86333.1"/>
    </source>
</evidence>
<dbReference type="EMBL" id="CYKH01001277">
    <property type="protein sequence ID" value="CUG86333.1"/>
    <property type="molecule type" value="Genomic_DNA"/>
</dbReference>
<evidence type="ECO:0000256" key="1">
    <source>
        <dbReference type="SAM" id="Phobius"/>
    </source>
</evidence>
<feature type="transmembrane region" description="Helical" evidence="1">
    <location>
        <begin position="52"/>
        <end position="75"/>
    </location>
</feature>
<sequence>MNQSSLVPVGSFSPFGSAGSMAWSAVHFIANNAETLKELGRFAMVYRAFDKVLVFSSKNPVLTIGVVGIGAVSYATKLYQVLSKRQARNHIAVNAPGGGGNEEEDSNSARTDYVVPVVLVGGLIVMATVVVLCVTAVTLREQCLVRQQAQLQAEVVKSHQTIEHAQNFYNNYIKEHVGRTTSSVLVSNDTLAPQIVKVFHRKFGKIGASPETIATIPAGFDLVMHAGPFSFGTEFVGGSGAKVCVDRLVPTVSGRKHELACRSLSDGQSIALSDLLMK</sequence>
<gene>
    <name evidence="2" type="ORF">BSAL_92605</name>
</gene>
<dbReference type="Proteomes" id="UP000051952">
    <property type="component" value="Unassembled WGS sequence"/>
</dbReference>
<dbReference type="VEuPathDB" id="TriTrypDB:BSAL_92605"/>
<keyword evidence="3" id="KW-1185">Reference proteome</keyword>
<protein>
    <submittedName>
        <fullName evidence="2">Transmembrane protein, putative</fullName>
    </submittedName>
</protein>
<reference evidence="3" key="1">
    <citation type="submission" date="2015-09" db="EMBL/GenBank/DDBJ databases">
        <authorList>
            <consortium name="Pathogen Informatics"/>
        </authorList>
    </citation>
    <scope>NUCLEOTIDE SEQUENCE [LARGE SCALE GENOMIC DNA]</scope>
    <source>
        <strain evidence="3">Lake Konstanz</strain>
    </source>
</reference>
<feature type="transmembrane region" description="Helical" evidence="1">
    <location>
        <begin position="113"/>
        <end position="139"/>
    </location>
</feature>
<evidence type="ECO:0000313" key="3">
    <source>
        <dbReference type="Proteomes" id="UP000051952"/>
    </source>
</evidence>
<keyword evidence="1 2" id="KW-0812">Transmembrane</keyword>